<evidence type="ECO:0000313" key="2">
    <source>
        <dbReference type="EMBL" id="CAF1220944.1"/>
    </source>
</evidence>
<comment type="caution">
    <text evidence="2">The sequence shown here is derived from an EMBL/GenBank/DDBJ whole genome shotgun (WGS) entry which is preliminary data.</text>
</comment>
<dbReference type="AlphaFoldDB" id="A0A814XUS7"/>
<accession>A0A814XUS7</accession>
<evidence type="ECO:0000313" key="4">
    <source>
        <dbReference type="EMBL" id="CAF3984290.1"/>
    </source>
</evidence>
<dbReference type="Proteomes" id="UP000681722">
    <property type="component" value="Unassembled WGS sequence"/>
</dbReference>
<evidence type="ECO:0000313" key="5">
    <source>
        <dbReference type="Proteomes" id="UP000663829"/>
    </source>
</evidence>
<proteinExistence type="predicted"/>
<gene>
    <name evidence="2" type="ORF">GPM918_LOCUS24681</name>
    <name evidence="1" type="ORF">OVA965_LOCUS3449</name>
    <name evidence="4" type="ORF">SRO942_LOCUS24684</name>
    <name evidence="3" type="ORF">TMI583_LOCUS3448</name>
</gene>
<name>A0A814XUS7_9BILA</name>
<protein>
    <submittedName>
        <fullName evidence="2">Uncharacterized protein</fullName>
    </submittedName>
</protein>
<dbReference type="Proteomes" id="UP000663829">
    <property type="component" value="Unassembled WGS sequence"/>
</dbReference>
<organism evidence="2 5">
    <name type="scientific">Didymodactylos carnosus</name>
    <dbReference type="NCBI Taxonomy" id="1234261"/>
    <lineage>
        <taxon>Eukaryota</taxon>
        <taxon>Metazoa</taxon>
        <taxon>Spiralia</taxon>
        <taxon>Gnathifera</taxon>
        <taxon>Rotifera</taxon>
        <taxon>Eurotatoria</taxon>
        <taxon>Bdelloidea</taxon>
        <taxon>Philodinida</taxon>
        <taxon>Philodinidae</taxon>
        <taxon>Didymodactylos</taxon>
    </lineage>
</organism>
<reference evidence="2" key="1">
    <citation type="submission" date="2021-02" db="EMBL/GenBank/DDBJ databases">
        <authorList>
            <person name="Nowell W R."/>
        </authorList>
    </citation>
    <scope>NUCLEOTIDE SEQUENCE</scope>
</reference>
<dbReference type="Proteomes" id="UP000677228">
    <property type="component" value="Unassembled WGS sequence"/>
</dbReference>
<dbReference type="EMBL" id="CAJOBC010009298">
    <property type="protein sequence ID" value="CAF3984290.1"/>
    <property type="molecule type" value="Genomic_DNA"/>
</dbReference>
<sequence length="124" mass="15042">MAMGHSFFKRTITEDWLATNVEYSWAQRQNNSSLYDNDDNKFRLDYRVEMYFKLYRRGGGIPAYVSYNFYDYRTDVYFNEFDEHLCYRSTQLLCTHLAFQLKFNNETTLDNIENVVVSRLLFEK</sequence>
<dbReference type="EMBL" id="CAJNOK010000830">
    <property type="protein sequence ID" value="CAF0778019.1"/>
    <property type="molecule type" value="Genomic_DNA"/>
</dbReference>
<dbReference type="EMBL" id="CAJOBA010000830">
    <property type="protein sequence ID" value="CAF3559345.1"/>
    <property type="molecule type" value="Genomic_DNA"/>
</dbReference>
<evidence type="ECO:0000313" key="3">
    <source>
        <dbReference type="EMBL" id="CAF3559345.1"/>
    </source>
</evidence>
<evidence type="ECO:0000313" key="1">
    <source>
        <dbReference type="EMBL" id="CAF0778019.1"/>
    </source>
</evidence>
<dbReference type="EMBL" id="CAJNOQ010009295">
    <property type="protein sequence ID" value="CAF1220944.1"/>
    <property type="molecule type" value="Genomic_DNA"/>
</dbReference>
<dbReference type="Proteomes" id="UP000682733">
    <property type="component" value="Unassembled WGS sequence"/>
</dbReference>
<keyword evidence="5" id="KW-1185">Reference proteome</keyword>